<dbReference type="Gene3D" id="3.10.450.40">
    <property type="match status" value="2"/>
</dbReference>
<evidence type="ECO:0000313" key="5">
    <source>
        <dbReference type="Proteomes" id="UP000326546"/>
    </source>
</evidence>
<evidence type="ECO:0000313" key="4">
    <source>
        <dbReference type="EMBL" id="QFG67970.1"/>
    </source>
</evidence>
<dbReference type="OrthoDB" id="4871528at2"/>
<evidence type="ECO:0000256" key="1">
    <source>
        <dbReference type="SAM" id="MobiDB-lite"/>
    </source>
</evidence>
<dbReference type="InterPro" id="IPR025711">
    <property type="entry name" value="PepSY"/>
</dbReference>
<dbReference type="Pfam" id="PF03413">
    <property type="entry name" value="PepSY"/>
    <property type="match status" value="1"/>
</dbReference>
<sequence>MRTTLISSWQGESMTTSKTTALSASLALALALSLGGCSSDAAETPTPPAVQDSAGDDSATQETGDESATQETGEAGTTVAPAEATPDGSDGDVTGQALQAVQVAEAEAGGTAYEIDDQQDDGSWEIDVAVDDRSVEVTVGHDGTVVETEDDDLDDDDRAGLDAATITMSEAIELAVAEVGGHLDDAELEEDDGTHYWEVSLGGTDRGDDVEVKVSMTGEVLEIDD</sequence>
<keyword evidence="5" id="KW-1185">Reference proteome</keyword>
<feature type="compositionally biased region" description="Polar residues" evidence="1">
    <location>
        <begin position="58"/>
        <end position="72"/>
    </location>
</feature>
<dbReference type="EMBL" id="CP044427">
    <property type="protein sequence ID" value="QFG67970.1"/>
    <property type="molecule type" value="Genomic_DNA"/>
</dbReference>
<name>A0A5J6V255_9MICO</name>
<evidence type="ECO:0000259" key="3">
    <source>
        <dbReference type="Pfam" id="PF03413"/>
    </source>
</evidence>
<feature type="domain" description="PepSY" evidence="3">
    <location>
        <begin position="166"/>
        <end position="223"/>
    </location>
</feature>
<evidence type="ECO:0000256" key="2">
    <source>
        <dbReference type="SAM" id="SignalP"/>
    </source>
</evidence>
<gene>
    <name evidence="4" type="ORF">FY030_03875</name>
</gene>
<reference evidence="4 5" key="1">
    <citation type="submission" date="2019-09" db="EMBL/GenBank/DDBJ databases">
        <title>Serinicoccus pratensis sp. nov., isolated from meadow soil.</title>
        <authorList>
            <person name="Zhang W."/>
        </authorList>
    </citation>
    <scope>NUCLEOTIDE SEQUENCE [LARGE SCALE GENOMIC DNA]</scope>
    <source>
        <strain evidence="4 5">W204</strain>
    </source>
</reference>
<accession>A0A5J6V255</accession>
<dbReference type="Proteomes" id="UP000326546">
    <property type="component" value="Chromosome"/>
</dbReference>
<keyword evidence="2" id="KW-0732">Signal</keyword>
<protein>
    <recommendedName>
        <fullName evidence="3">PepSY domain-containing protein</fullName>
    </recommendedName>
</protein>
<proteinExistence type="predicted"/>
<feature type="chain" id="PRO_5023884048" description="PepSY domain-containing protein" evidence="2">
    <location>
        <begin position="42"/>
        <end position="225"/>
    </location>
</feature>
<feature type="signal peptide" evidence="2">
    <location>
        <begin position="1"/>
        <end position="41"/>
    </location>
</feature>
<feature type="region of interest" description="Disordered" evidence="1">
    <location>
        <begin position="37"/>
        <end position="93"/>
    </location>
</feature>
<dbReference type="AlphaFoldDB" id="A0A5J6V255"/>
<dbReference type="KEGG" id="serw:FY030_03875"/>
<organism evidence="4 5">
    <name type="scientific">Ornithinimicrobium pratense</name>
    <dbReference type="NCBI Taxonomy" id="2593973"/>
    <lineage>
        <taxon>Bacteria</taxon>
        <taxon>Bacillati</taxon>
        <taxon>Actinomycetota</taxon>
        <taxon>Actinomycetes</taxon>
        <taxon>Micrococcales</taxon>
        <taxon>Ornithinimicrobiaceae</taxon>
        <taxon>Ornithinimicrobium</taxon>
    </lineage>
</organism>